<gene>
    <name evidence="7" type="ORF">RM764_42160</name>
</gene>
<organism evidence="7 8">
    <name type="scientific">Streptomyces gibsoniae</name>
    <dbReference type="NCBI Taxonomy" id="3075529"/>
    <lineage>
        <taxon>Bacteria</taxon>
        <taxon>Bacillati</taxon>
        <taxon>Actinomycetota</taxon>
        <taxon>Actinomycetes</taxon>
        <taxon>Kitasatosporales</taxon>
        <taxon>Streptomycetaceae</taxon>
        <taxon>Streptomyces</taxon>
    </lineage>
</organism>
<dbReference type="Pfam" id="PF00933">
    <property type="entry name" value="Glyco_hydro_3"/>
    <property type="match status" value="1"/>
</dbReference>
<comment type="similarity">
    <text evidence="1">Belongs to the glycosyl hydrolase 3 family.</text>
</comment>
<evidence type="ECO:0000256" key="2">
    <source>
        <dbReference type="ARBA" id="ARBA00022801"/>
    </source>
</evidence>
<dbReference type="Gene3D" id="3.20.20.300">
    <property type="entry name" value="Glycoside hydrolase, family 3, N-terminal domain"/>
    <property type="match status" value="1"/>
</dbReference>
<dbReference type="GO" id="GO:0016787">
    <property type="term" value="F:hydrolase activity"/>
    <property type="evidence" value="ECO:0007669"/>
    <property type="project" value="UniProtKB-KW"/>
</dbReference>
<proteinExistence type="inferred from homology"/>
<feature type="domain" description="Glycoside hydrolase family 3 N-terminal" evidence="6">
    <location>
        <begin position="116"/>
        <end position="442"/>
    </location>
</feature>
<dbReference type="PROSITE" id="PS51257">
    <property type="entry name" value="PROKAR_LIPOPROTEIN"/>
    <property type="match status" value="1"/>
</dbReference>
<feature type="chain" id="PRO_5046550523" evidence="5">
    <location>
        <begin position="32"/>
        <end position="453"/>
    </location>
</feature>
<dbReference type="PROSITE" id="PS00775">
    <property type="entry name" value="GLYCOSYL_HYDROL_F3"/>
    <property type="match status" value="1"/>
</dbReference>
<dbReference type="InterPro" id="IPR050226">
    <property type="entry name" value="NagZ_Beta-hexosaminidase"/>
</dbReference>
<evidence type="ECO:0000256" key="5">
    <source>
        <dbReference type="SAM" id="SignalP"/>
    </source>
</evidence>
<protein>
    <submittedName>
        <fullName evidence="7">Glycoside hydrolase family 3 N-terminal domain-containing protein</fullName>
    </submittedName>
</protein>
<keyword evidence="5" id="KW-0732">Signal</keyword>
<evidence type="ECO:0000313" key="7">
    <source>
        <dbReference type="EMBL" id="MDT0469481.1"/>
    </source>
</evidence>
<dbReference type="Proteomes" id="UP001183809">
    <property type="component" value="Unassembled WGS sequence"/>
</dbReference>
<dbReference type="InterPro" id="IPR001764">
    <property type="entry name" value="Glyco_hydro_3_N"/>
</dbReference>
<dbReference type="PANTHER" id="PTHR30480:SF16">
    <property type="entry name" value="GLYCOSIDE HYDROLASE FAMILY 3 DOMAIN PROTEIN"/>
    <property type="match status" value="1"/>
</dbReference>
<comment type="caution">
    <text evidence="7">The sequence shown here is derived from an EMBL/GenBank/DDBJ whole genome shotgun (WGS) entry which is preliminary data.</text>
</comment>
<keyword evidence="2 7" id="KW-0378">Hydrolase</keyword>
<dbReference type="RefSeq" id="WP_311700908.1">
    <property type="nucleotide sequence ID" value="NZ_JAVREY010000111.1"/>
</dbReference>
<evidence type="ECO:0000256" key="3">
    <source>
        <dbReference type="ARBA" id="ARBA00023295"/>
    </source>
</evidence>
<dbReference type="InterPro" id="IPR036962">
    <property type="entry name" value="Glyco_hydro_3_N_sf"/>
</dbReference>
<evidence type="ECO:0000256" key="1">
    <source>
        <dbReference type="ARBA" id="ARBA00005336"/>
    </source>
</evidence>
<reference evidence="8" key="1">
    <citation type="submission" date="2023-07" db="EMBL/GenBank/DDBJ databases">
        <title>30 novel species of actinomycetes from the DSMZ collection.</title>
        <authorList>
            <person name="Nouioui I."/>
        </authorList>
    </citation>
    <scope>NUCLEOTIDE SEQUENCE [LARGE SCALE GENOMIC DNA]</scope>
    <source>
        <strain evidence="8">DSM 41699</strain>
    </source>
</reference>
<dbReference type="InterPro" id="IPR017853">
    <property type="entry name" value="GH"/>
</dbReference>
<sequence length="453" mass="46264">MTIRARRLGRRRSTALRTAAPLVSLVLAASACGEAAAHGSATGSVRAAPDSPGAAAPGATGSLPGYSPTGGTSAATTLSAAIAASGATFTAPANASVVPPLAAATCVDKYFSAMTTAQRVGQLFMGGVSAARPDQTQVRTLRANHVGSIMLTGRSTAGTRATKTVVDGVRSQADVVGGHRVGMFVSTDQEGGQVQVLSGPGFSTIPNGLTQGSWSTTTLRSRATDWAKQLKAAGVNLNLAPVADVVPASLGTRNGPIGRYYREYGHTPDVVSSHSGAFASGFAQAGVMTTLKHFPGLGQVLGNTDTTANVKDSVTSAGSASLTPFRNGIRAGSPFVMISLATYTKIDSHHLAAFSSTVIGQVLRTQLGFKGVVISDDLGQAVAVRSFTPAQRAVNFIAAGGNMILTVRPDVVPAMAQAVQTRMQQDASFRAKVNDSVRRILTAKQNAGLLVCS</sequence>
<accession>A0ABU2U8E1</accession>
<keyword evidence="8" id="KW-1185">Reference proteome</keyword>
<dbReference type="PANTHER" id="PTHR30480">
    <property type="entry name" value="BETA-HEXOSAMINIDASE-RELATED"/>
    <property type="match status" value="1"/>
</dbReference>
<dbReference type="SUPFAM" id="SSF51445">
    <property type="entry name" value="(Trans)glycosidases"/>
    <property type="match status" value="1"/>
</dbReference>
<evidence type="ECO:0000313" key="8">
    <source>
        <dbReference type="Proteomes" id="UP001183809"/>
    </source>
</evidence>
<evidence type="ECO:0000259" key="6">
    <source>
        <dbReference type="Pfam" id="PF00933"/>
    </source>
</evidence>
<keyword evidence="3" id="KW-0326">Glycosidase</keyword>
<feature type="signal peptide" evidence="5">
    <location>
        <begin position="1"/>
        <end position="31"/>
    </location>
</feature>
<dbReference type="InterPro" id="IPR019800">
    <property type="entry name" value="Glyco_hydro_3_AS"/>
</dbReference>
<name>A0ABU2U8E1_9ACTN</name>
<dbReference type="EMBL" id="JAVREY010000111">
    <property type="protein sequence ID" value="MDT0469481.1"/>
    <property type="molecule type" value="Genomic_DNA"/>
</dbReference>
<feature type="region of interest" description="Disordered" evidence="4">
    <location>
        <begin position="42"/>
        <end position="70"/>
    </location>
</feature>
<evidence type="ECO:0000256" key="4">
    <source>
        <dbReference type="SAM" id="MobiDB-lite"/>
    </source>
</evidence>